<evidence type="ECO:0000256" key="4">
    <source>
        <dbReference type="ARBA" id="ARBA00023180"/>
    </source>
</evidence>
<sequence>MAPYSAATLFLVCLFGLCSGLHGRSRRFGVPARTLHTPVLSESEKWGEKFIVMRAEGILSGADDVDQAVRPLGRFRRDATRLTPPTETEAHLNDSHTTLIVHWAGEGSDVIIALAKGSVNGDAEQSSKVYVSWNYGENFTDITPRFVMSSLHTVKIDKYYNSELRNSHYVFADVTHKCLFMTRNYARTFTRHCDLPFQPKVISLHPNNPNYILAFDPDSRSSQLYLSRNFGQSFEVIRSDVKAFFWGVAEYDSSNTLYVEEKRATGGNVVVKTENFFQYGRFTTVVEGVEDFEVQDEYLFATKKPHLYGSDLNGTLQFWVSHNRGRFFAAEFPGWHNHTDYYVADASEDQVMLCVTHNNTVTHLYISDVQGSRFSLSLENIVFFNPKGANKDTWLGYYTNETFADIHKVAGLRGIYIASQLVNGSLVPEHQRSLITFDKGGEWELLTSPRQLHGRPNYNCSKNANCSLHVTQELMRLYPGSQAQPLMSRVSAPGLILASGTVGANFRTHLDMFVSADAGVSWNQVLEGNYIYTMADHGQSWTNYKFITNETIRIYGVLTEPGEKTTVFSIFGSKLQRHSWLLIQLNMSAVLGTPCTDDDYKAWSLPDTNPIKGCLLGRKRVISRRIAHATCYNGRDFVRVIRTENCSCTREDFECDFGWRLSNLTNRCVVDPRVPEGERNSVPHPCRPGSYYQFSRGYRRVAGDTCSGGREHQYASLQYSCPIQERPEFLLVASRKYIQSLALGDLTNSAETVVRLSNGMTHITAVAFDYAGNRIFWSTGSPAAIFSRNMTGSSVSVKLAEGRMQEVTSLAYDWTADTLYWTDAGERTIEMMRADGAYRRRLIFNNTQVIRPARLVVDPHHG</sequence>
<dbReference type="InterPro" id="IPR031778">
    <property type="entry name" value="Sortilin_N"/>
</dbReference>
<dbReference type="SUPFAM" id="SSF110296">
    <property type="entry name" value="Oligoxyloglucan reducing end-specific cellobiohydrolase"/>
    <property type="match status" value="1"/>
</dbReference>
<name>A0ABD0JEK4_9CAEN</name>
<dbReference type="InterPro" id="IPR015943">
    <property type="entry name" value="WD40/YVTN_repeat-like_dom_sf"/>
</dbReference>
<dbReference type="Pfam" id="PF00058">
    <property type="entry name" value="Ldl_recept_b"/>
    <property type="match status" value="1"/>
</dbReference>
<feature type="repeat" description="LDL-receptor class B" evidence="5">
    <location>
        <begin position="817"/>
        <end position="861"/>
    </location>
</feature>
<accession>A0ABD0JEK4</accession>
<dbReference type="Proteomes" id="UP001519460">
    <property type="component" value="Unassembled WGS sequence"/>
</dbReference>
<dbReference type="PROSITE" id="PS51120">
    <property type="entry name" value="LDLRB"/>
    <property type="match status" value="1"/>
</dbReference>
<keyword evidence="3" id="KW-0472">Membrane</keyword>
<evidence type="ECO:0000259" key="7">
    <source>
        <dbReference type="SMART" id="SM00602"/>
    </source>
</evidence>
<dbReference type="EMBL" id="JACVVK020000471">
    <property type="protein sequence ID" value="KAK7473426.1"/>
    <property type="molecule type" value="Genomic_DNA"/>
</dbReference>
<dbReference type="InterPro" id="IPR050310">
    <property type="entry name" value="VPS10-sortilin"/>
</dbReference>
<dbReference type="Pfam" id="PF15901">
    <property type="entry name" value="Sortilin_C"/>
    <property type="match status" value="1"/>
</dbReference>
<proteinExistence type="predicted"/>
<dbReference type="Gene3D" id="2.120.10.30">
    <property type="entry name" value="TolB, C-terminal domain"/>
    <property type="match status" value="1"/>
</dbReference>
<dbReference type="PANTHER" id="PTHR12106">
    <property type="entry name" value="SORTILIN RELATED"/>
    <property type="match status" value="1"/>
</dbReference>
<dbReference type="Pfam" id="PF15902">
    <property type="entry name" value="Sortilin-Vps10"/>
    <property type="match status" value="1"/>
</dbReference>
<evidence type="ECO:0000313" key="8">
    <source>
        <dbReference type="EMBL" id="KAK7473426.1"/>
    </source>
</evidence>
<organism evidence="8 9">
    <name type="scientific">Batillaria attramentaria</name>
    <dbReference type="NCBI Taxonomy" id="370345"/>
    <lineage>
        <taxon>Eukaryota</taxon>
        <taxon>Metazoa</taxon>
        <taxon>Spiralia</taxon>
        <taxon>Lophotrochozoa</taxon>
        <taxon>Mollusca</taxon>
        <taxon>Gastropoda</taxon>
        <taxon>Caenogastropoda</taxon>
        <taxon>Sorbeoconcha</taxon>
        <taxon>Cerithioidea</taxon>
        <taxon>Batillariidae</taxon>
        <taxon>Batillaria</taxon>
    </lineage>
</organism>
<reference evidence="8 9" key="1">
    <citation type="journal article" date="2023" name="Sci. Data">
        <title>Genome assembly of the Korean intertidal mud-creeper Batillaria attramentaria.</title>
        <authorList>
            <person name="Patra A.K."/>
            <person name="Ho P.T."/>
            <person name="Jun S."/>
            <person name="Lee S.J."/>
            <person name="Kim Y."/>
            <person name="Won Y.J."/>
        </authorList>
    </citation>
    <scope>NUCLEOTIDE SEQUENCE [LARGE SCALE GENOMIC DNA]</scope>
    <source>
        <strain evidence="8">Wonlab-2016</strain>
    </source>
</reference>
<keyword evidence="6" id="KW-0732">Signal</keyword>
<comment type="subcellular location">
    <subcellularLocation>
        <location evidence="1">Membrane</location>
    </subcellularLocation>
</comment>
<dbReference type="SUPFAM" id="SSF63825">
    <property type="entry name" value="YWTD domain"/>
    <property type="match status" value="1"/>
</dbReference>
<comment type="caution">
    <text evidence="8">The sequence shown here is derived from an EMBL/GenBank/DDBJ whole genome shotgun (WGS) entry which is preliminary data.</text>
</comment>
<evidence type="ECO:0000256" key="2">
    <source>
        <dbReference type="ARBA" id="ARBA00022737"/>
    </source>
</evidence>
<evidence type="ECO:0000313" key="9">
    <source>
        <dbReference type="Proteomes" id="UP001519460"/>
    </source>
</evidence>
<dbReference type="SMART" id="SM00135">
    <property type="entry name" value="LY"/>
    <property type="match status" value="2"/>
</dbReference>
<dbReference type="InterPro" id="IPR000033">
    <property type="entry name" value="LDLR_classB_rpt"/>
</dbReference>
<keyword evidence="4" id="KW-0325">Glycoprotein</keyword>
<dbReference type="AlphaFoldDB" id="A0ABD0JEK4"/>
<evidence type="ECO:0000256" key="3">
    <source>
        <dbReference type="ARBA" id="ARBA00023136"/>
    </source>
</evidence>
<evidence type="ECO:0000256" key="6">
    <source>
        <dbReference type="SAM" id="SignalP"/>
    </source>
</evidence>
<protein>
    <recommendedName>
        <fullName evidence="7">VPS10 domain-containing protein</fullName>
    </recommendedName>
</protein>
<feature type="signal peptide" evidence="6">
    <location>
        <begin position="1"/>
        <end position="20"/>
    </location>
</feature>
<dbReference type="Gene3D" id="3.30.60.270">
    <property type="match status" value="1"/>
</dbReference>
<evidence type="ECO:0000256" key="1">
    <source>
        <dbReference type="ARBA" id="ARBA00004370"/>
    </source>
</evidence>
<dbReference type="Gene3D" id="2.130.10.10">
    <property type="entry name" value="YVTN repeat-like/Quinoprotein amine dehydrogenase"/>
    <property type="match status" value="1"/>
</dbReference>
<dbReference type="FunFam" id="3.30.60.270:FF:000002">
    <property type="entry name" value="Sortilin-related receptor isoform A"/>
    <property type="match status" value="1"/>
</dbReference>
<dbReference type="SMART" id="SM00602">
    <property type="entry name" value="VPS10"/>
    <property type="match status" value="1"/>
</dbReference>
<dbReference type="InterPro" id="IPR006581">
    <property type="entry name" value="VPS10"/>
</dbReference>
<gene>
    <name evidence="8" type="ORF">BaRGS_00035353</name>
</gene>
<evidence type="ECO:0000256" key="5">
    <source>
        <dbReference type="PROSITE-ProRule" id="PRU00461"/>
    </source>
</evidence>
<keyword evidence="2" id="KW-0677">Repeat</keyword>
<dbReference type="GO" id="GO:0016020">
    <property type="term" value="C:membrane"/>
    <property type="evidence" value="ECO:0007669"/>
    <property type="project" value="UniProtKB-SubCell"/>
</dbReference>
<dbReference type="InterPro" id="IPR031777">
    <property type="entry name" value="Sortilin_C"/>
</dbReference>
<feature type="chain" id="PRO_5044840014" description="VPS10 domain-containing protein" evidence="6">
    <location>
        <begin position="21"/>
        <end position="862"/>
    </location>
</feature>
<keyword evidence="9" id="KW-1185">Reference proteome</keyword>
<dbReference type="PANTHER" id="PTHR12106:SF27">
    <property type="entry name" value="SORTILIN-RELATED RECEPTOR"/>
    <property type="match status" value="1"/>
</dbReference>
<dbReference type="InterPro" id="IPR011042">
    <property type="entry name" value="6-blade_b-propeller_TolB-like"/>
</dbReference>
<feature type="domain" description="VPS10" evidence="7">
    <location>
        <begin position="118"/>
        <end position="726"/>
    </location>
</feature>
<dbReference type="Gene3D" id="2.10.70.80">
    <property type="match status" value="1"/>
</dbReference>